<keyword evidence="1" id="KW-0812">Transmembrane</keyword>
<gene>
    <name evidence="2" type="ORF">SCLCIDRAFT_1043263</name>
</gene>
<evidence type="ECO:0000256" key="1">
    <source>
        <dbReference type="SAM" id="Phobius"/>
    </source>
</evidence>
<reference evidence="3" key="2">
    <citation type="submission" date="2015-01" db="EMBL/GenBank/DDBJ databases">
        <title>Evolutionary Origins and Diversification of the Mycorrhizal Mutualists.</title>
        <authorList>
            <consortium name="DOE Joint Genome Institute"/>
            <consortium name="Mycorrhizal Genomics Consortium"/>
            <person name="Kohler A."/>
            <person name="Kuo A."/>
            <person name="Nagy L.G."/>
            <person name="Floudas D."/>
            <person name="Copeland A."/>
            <person name="Barry K.W."/>
            <person name="Cichocki N."/>
            <person name="Veneault-Fourrey C."/>
            <person name="LaButti K."/>
            <person name="Lindquist E.A."/>
            <person name="Lipzen A."/>
            <person name="Lundell T."/>
            <person name="Morin E."/>
            <person name="Murat C."/>
            <person name="Riley R."/>
            <person name="Ohm R."/>
            <person name="Sun H."/>
            <person name="Tunlid A."/>
            <person name="Henrissat B."/>
            <person name="Grigoriev I.V."/>
            <person name="Hibbett D.S."/>
            <person name="Martin F."/>
        </authorList>
    </citation>
    <scope>NUCLEOTIDE SEQUENCE [LARGE SCALE GENOMIC DNA]</scope>
    <source>
        <strain evidence="3">Foug A</strain>
    </source>
</reference>
<sequence>MISLLSNGAEACPNGMTRRPVAVMVSLVYLQMTARKPAVDLRFALRQFQQNPTSKLLGPDPPRGSYRRHWTFNALFTHDFHYPNWGTSKLDLPLQNSSVACTPTHLILTATLVLCILTFLPIITYIGRG</sequence>
<keyword evidence="1" id="KW-0472">Membrane</keyword>
<keyword evidence="1" id="KW-1133">Transmembrane helix</keyword>
<proteinExistence type="predicted"/>
<dbReference type="AlphaFoldDB" id="A0A0C3DEC6"/>
<evidence type="ECO:0000313" key="2">
    <source>
        <dbReference type="EMBL" id="KIM59050.1"/>
    </source>
</evidence>
<evidence type="ECO:0000313" key="3">
    <source>
        <dbReference type="Proteomes" id="UP000053989"/>
    </source>
</evidence>
<dbReference type="EMBL" id="KN822078">
    <property type="protein sequence ID" value="KIM59050.1"/>
    <property type="molecule type" value="Genomic_DNA"/>
</dbReference>
<dbReference type="HOGENOM" id="CLU_1950099_0_0_1"/>
<dbReference type="InParanoid" id="A0A0C3DEC6"/>
<organism evidence="2 3">
    <name type="scientific">Scleroderma citrinum Foug A</name>
    <dbReference type="NCBI Taxonomy" id="1036808"/>
    <lineage>
        <taxon>Eukaryota</taxon>
        <taxon>Fungi</taxon>
        <taxon>Dikarya</taxon>
        <taxon>Basidiomycota</taxon>
        <taxon>Agaricomycotina</taxon>
        <taxon>Agaricomycetes</taxon>
        <taxon>Agaricomycetidae</taxon>
        <taxon>Boletales</taxon>
        <taxon>Sclerodermatineae</taxon>
        <taxon>Sclerodermataceae</taxon>
        <taxon>Scleroderma</taxon>
    </lineage>
</organism>
<accession>A0A0C3DEC6</accession>
<keyword evidence="3" id="KW-1185">Reference proteome</keyword>
<protein>
    <submittedName>
        <fullName evidence="2">Uncharacterized protein</fullName>
    </submittedName>
</protein>
<dbReference type="Proteomes" id="UP000053989">
    <property type="component" value="Unassembled WGS sequence"/>
</dbReference>
<name>A0A0C3DEC6_9AGAM</name>
<reference evidence="2 3" key="1">
    <citation type="submission" date="2014-04" db="EMBL/GenBank/DDBJ databases">
        <authorList>
            <consortium name="DOE Joint Genome Institute"/>
            <person name="Kuo A."/>
            <person name="Kohler A."/>
            <person name="Nagy L.G."/>
            <person name="Floudas D."/>
            <person name="Copeland A."/>
            <person name="Barry K.W."/>
            <person name="Cichocki N."/>
            <person name="Veneault-Fourrey C."/>
            <person name="LaButti K."/>
            <person name="Lindquist E.A."/>
            <person name="Lipzen A."/>
            <person name="Lundell T."/>
            <person name="Morin E."/>
            <person name="Murat C."/>
            <person name="Sun H."/>
            <person name="Tunlid A."/>
            <person name="Henrissat B."/>
            <person name="Grigoriev I.V."/>
            <person name="Hibbett D.S."/>
            <person name="Martin F."/>
            <person name="Nordberg H.P."/>
            <person name="Cantor M.N."/>
            <person name="Hua S.X."/>
        </authorList>
    </citation>
    <scope>NUCLEOTIDE SEQUENCE [LARGE SCALE GENOMIC DNA]</scope>
    <source>
        <strain evidence="2 3">Foug A</strain>
    </source>
</reference>
<feature type="transmembrane region" description="Helical" evidence="1">
    <location>
        <begin position="106"/>
        <end position="126"/>
    </location>
</feature>